<name>A0A3A9YTL1_9ACTN</name>
<dbReference type="Proteomes" id="UP000272474">
    <property type="component" value="Unassembled WGS sequence"/>
</dbReference>
<comment type="caution">
    <text evidence="2">The sequence shown here is derived from an EMBL/GenBank/DDBJ whole genome shotgun (WGS) entry which is preliminary data.</text>
</comment>
<dbReference type="SUPFAM" id="SSF53474">
    <property type="entry name" value="alpha/beta-Hydrolases"/>
    <property type="match status" value="1"/>
</dbReference>
<gene>
    <name evidence="2" type="ORF">D7294_24320</name>
</gene>
<proteinExistence type="predicted"/>
<dbReference type="Pfam" id="PF12697">
    <property type="entry name" value="Abhydrolase_6"/>
    <property type="match status" value="1"/>
</dbReference>
<dbReference type="InterPro" id="IPR029058">
    <property type="entry name" value="AB_hydrolase_fold"/>
</dbReference>
<feature type="domain" description="AB hydrolase-1" evidence="1">
    <location>
        <begin position="75"/>
        <end position="271"/>
    </location>
</feature>
<accession>A0A3A9YTL1</accession>
<protein>
    <submittedName>
        <fullName evidence="2">Alpha/beta hydrolase</fullName>
    </submittedName>
</protein>
<dbReference type="InterPro" id="IPR000073">
    <property type="entry name" value="AB_hydrolase_1"/>
</dbReference>
<dbReference type="GO" id="GO:0016787">
    <property type="term" value="F:hydrolase activity"/>
    <property type="evidence" value="ECO:0007669"/>
    <property type="project" value="UniProtKB-KW"/>
</dbReference>
<sequence>MSLSTGLVRHTLTATSRVAPGLAGRYALRLFAVPVTRTRLKPQEQPVMRAARREEHQVNGKTAVVYRWGDGTRPVLLMHGWQFRASRFSPLVAAMAERGYSPVAFDAPGHGEGSGRATTILEYLELARRLQAVDGRYSALVGHSVGALAAFFALQEGIAAERLVSLAAPADFAFAVDSFCAGLRVGPRVKPALRRAVELRLFPGEKDIWNRFSAIHRHRDLTVPMLLVHDRDDATIPLRETERIAEVYREQADLLITGGLGHRRLLAAPEVIEAVGDFLTATEPAGRAG</sequence>
<dbReference type="AlphaFoldDB" id="A0A3A9YTL1"/>
<dbReference type="RefSeq" id="WP_120683307.1">
    <property type="nucleotide sequence ID" value="NZ_RBAL01000017.1"/>
</dbReference>
<reference evidence="2 3" key="1">
    <citation type="journal article" date="2014" name="Int. J. Syst. Evol. Microbiol.">
        <title>Streptomyces hoynatensis sp. nov., isolated from deep marine sediment.</title>
        <authorList>
            <person name="Veyisoglu A."/>
            <person name="Sahin N."/>
        </authorList>
    </citation>
    <scope>NUCLEOTIDE SEQUENCE [LARGE SCALE GENOMIC DNA]</scope>
    <source>
        <strain evidence="2 3">KCTC 29097</strain>
    </source>
</reference>
<dbReference type="PANTHER" id="PTHR43798:SF33">
    <property type="entry name" value="HYDROLASE, PUTATIVE (AFU_ORTHOLOGUE AFUA_2G14860)-RELATED"/>
    <property type="match status" value="1"/>
</dbReference>
<dbReference type="InterPro" id="IPR050266">
    <property type="entry name" value="AB_hydrolase_sf"/>
</dbReference>
<organism evidence="2 3">
    <name type="scientific">Streptomyces hoynatensis</name>
    <dbReference type="NCBI Taxonomy" id="1141874"/>
    <lineage>
        <taxon>Bacteria</taxon>
        <taxon>Bacillati</taxon>
        <taxon>Actinomycetota</taxon>
        <taxon>Actinomycetes</taxon>
        <taxon>Kitasatosporales</taxon>
        <taxon>Streptomycetaceae</taxon>
        <taxon>Streptomyces</taxon>
    </lineage>
</organism>
<evidence type="ECO:0000313" key="3">
    <source>
        <dbReference type="Proteomes" id="UP000272474"/>
    </source>
</evidence>
<dbReference type="Gene3D" id="3.40.50.1820">
    <property type="entry name" value="alpha/beta hydrolase"/>
    <property type="match status" value="1"/>
</dbReference>
<dbReference type="PANTHER" id="PTHR43798">
    <property type="entry name" value="MONOACYLGLYCEROL LIPASE"/>
    <property type="match status" value="1"/>
</dbReference>
<evidence type="ECO:0000313" key="2">
    <source>
        <dbReference type="EMBL" id="RKN38596.1"/>
    </source>
</evidence>
<dbReference type="OrthoDB" id="9785847at2"/>
<dbReference type="EMBL" id="RBAL01000017">
    <property type="protein sequence ID" value="RKN38596.1"/>
    <property type="molecule type" value="Genomic_DNA"/>
</dbReference>
<keyword evidence="2" id="KW-0378">Hydrolase</keyword>
<dbReference type="GO" id="GO:0016020">
    <property type="term" value="C:membrane"/>
    <property type="evidence" value="ECO:0007669"/>
    <property type="project" value="TreeGrafter"/>
</dbReference>
<evidence type="ECO:0000259" key="1">
    <source>
        <dbReference type="Pfam" id="PF12697"/>
    </source>
</evidence>
<keyword evidence="3" id="KW-1185">Reference proteome</keyword>